<dbReference type="Pfam" id="PF12728">
    <property type="entry name" value="HTH_17"/>
    <property type="match status" value="1"/>
</dbReference>
<dbReference type="InterPro" id="IPR009061">
    <property type="entry name" value="DNA-bd_dom_put_sf"/>
</dbReference>
<evidence type="ECO:0000313" key="2">
    <source>
        <dbReference type="EMBL" id="OAV61806.1"/>
    </source>
</evidence>
<comment type="caution">
    <text evidence="2">The sequence shown here is derived from an EMBL/GenBank/DDBJ whole genome shotgun (WGS) entry which is preliminary data.</text>
</comment>
<keyword evidence="3" id="KW-1185">Reference proteome</keyword>
<dbReference type="NCBIfam" id="TIGR01764">
    <property type="entry name" value="excise"/>
    <property type="match status" value="1"/>
</dbReference>
<name>A0A1B7M0M5_9MICC</name>
<dbReference type="STRING" id="1837282.A6F49_07885"/>
<dbReference type="SUPFAM" id="SSF46955">
    <property type="entry name" value="Putative DNA-binding domain"/>
    <property type="match status" value="1"/>
</dbReference>
<reference evidence="2 3" key="1">
    <citation type="submission" date="2016-04" db="EMBL/GenBank/DDBJ databases">
        <title>First whole genome shotgun sequence of the bacterium Enteractinococcus sp. strain UASWS1574.</title>
        <authorList>
            <person name="Crovadore J."/>
            <person name="Chablais R."/>
            <person name="Lefort F."/>
        </authorList>
    </citation>
    <scope>NUCLEOTIDE SEQUENCE [LARGE SCALE GENOMIC DNA]</scope>
    <source>
        <strain evidence="2 3">UASWS1574</strain>
    </source>
</reference>
<accession>A0A1B7M0M5</accession>
<organism evidence="2 3">
    <name type="scientific">Enteractinococcus helveticum</name>
    <dbReference type="NCBI Taxonomy" id="1837282"/>
    <lineage>
        <taxon>Bacteria</taxon>
        <taxon>Bacillati</taxon>
        <taxon>Actinomycetota</taxon>
        <taxon>Actinomycetes</taxon>
        <taxon>Micrococcales</taxon>
        <taxon>Micrococcaceae</taxon>
    </lineage>
</organism>
<feature type="domain" description="Helix-turn-helix" evidence="1">
    <location>
        <begin position="74"/>
        <end position="121"/>
    </location>
</feature>
<proteinExistence type="predicted"/>
<dbReference type="EMBL" id="LXEY01000015">
    <property type="protein sequence ID" value="OAV61806.1"/>
    <property type="molecule type" value="Genomic_DNA"/>
</dbReference>
<evidence type="ECO:0000259" key="1">
    <source>
        <dbReference type="Pfam" id="PF12728"/>
    </source>
</evidence>
<dbReference type="Proteomes" id="UP000078292">
    <property type="component" value="Unassembled WGS sequence"/>
</dbReference>
<gene>
    <name evidence="2" type="ORF">A6F49_07885</name>
</gene>
<dbReference type="InterPro" id="IPR010093">
    <property type="entry name" value="SinI_DNA-bd"/>
</dbReference>
<sequence length="146" mass="16115">METFTPDRISIDNKVLEEARAADEVNLTDAQLVLKFPDGSEQPLASSIQKLLASALHSLAKNGSVSIGQIPEELTSTTAADLLSVSRPTLMKWVEAGEISSHKVGTHTRFKRQDVLALKMQREQDRREAFAELRALDAELDEIDNS</sequence>
<dbReference type="OrthoDB" id="26212at2"/>
<dbReference type="RefSeq" id="WP_043057358.1">
    <property type="nucleotide sequence ID" value="NZ_LXEY01000015.1"/>
</dbReference>
<dbReference type="AlphaFoldDB" id="A0A1B7M0M5"/>
<dbReference type="GO" id="GO:0003677">
    <property type="term" value="F:DNA binding"/>
    <property type="evidence" value="ECO:0007669"/>
    <property type="project" value="InterPro"/>
</dbReference>
<protein>
    <recommendedName>
        <fullName evidence="1">Helix-turn-helix domain-containing protein</fullName>
    </recommendedName>
</protein>
<dbReference type="InterPro" id="IPR041657">
    <property type="entry name" value="HTH_17"/>
</dbReference>
<evidence type="ECO:0000313" key="3">
    <source>
        <dbReference type="Proteomes" id="UP000078292"/>
    </source>
</evidence>